<sequence>MLGPLPDEGERPALRFPDRLCARIAAVYPPGARVAILLRRGVPPPAHPAHGGEAVDVEVGAGAQQLLLRDDGRGPPSWPGTGSPARPASGSRERTGRPAGRGHGPAVLPWGP</sequence>
<protein>
    <submittedName>
        <fullName evidence="2">Isocyanide synthase family protein</fullName>
    </submittedName>
</protein>
<organism evidence="2 3">
    <name type="scientific">Streptomyces yunnanensis</name>
    <dbReference type="NCBI Taxonomy" id="156453"/>
    <lineage>
        <taxon>Bacteria</taxon>
        <taxon>Bacillati</taxon>
        <taxon>Actinomycetota</taxon>
        <taxon>Actinomycetes</taxon>
        <taxon>Kitasatosporales</taxon>
        <taxon>Streptomycetaceae</taxon>
        <taxon>Streptomyces</taxon>
    </lineage>
</organism>
<accession>A0ABY8AGK2</accession>
<keyword evidence="3" id="KW-1185">Reference proteome</keyword>
<feature type="region of interest" description="Disordered" evidence="1">
    <location>
        <begin position="59"/>
        <end position="112"/>
    </location>
</feature>
<evidence type="ECO:0000256" key="1">
    <source>
        <dbReference type="SAM" id="MobiDB-lite"/>
    </source>
</evidence>
<reference evidence="2 3" key="1">
    <citation type="submission" date="2022-03" db="EMBL/GenBank/DDBJ databases">
        <title>Streptomyces yunnanensis P86,complete genome.</title>
        <authorList>
            <person name="Chen S."/>
            <person name="Zhang Q."/>
        </authorList>
    </citation>
    <scope>NUCLEOTIDE SEQUENCE [LARGE SCALE GENOMIC DNA]</scope>
    <source>
        <strain evidence="2 3">P86</strain>
    </source>
</reference>
<dbReference type="InterPro" id="IPR007817">
    <property type="entry name" value="Isocyanide_synthase_DIT1"/>
</dbReference>
<proteinExistence type="predicted"/>
<evidence type="ECO:0000313" key="2">
    <source>
        <dbReference type="EMBL" id="WEB44154.1"/>
    </source>
</evidence>
<dbReference type="Proteomes" id="UP001218629">
    <property type="component" value="Chromosome"/>
</dbReference>
<evidence type="ECO:0000313" key="3">
    <source>
        <dbReference type="Proteomes" id="UP001218629"/>
    </source>
</evidence>
<dbReference type="EMBL" id="CP095749">
    <property type="protein sequence ID" value="WEB44154.1"/>
    <property type="molecule type" value="Genomic_DNA"/>
</dbReference>
<gene>
    <name evidence="2" type="ORF">MOV08_35950</name>
</gene>
<dbReference type="Pfam" id="PF05141">
    <property type="entry name" value="DIT1_PvcA"/>
    <property type="match status" value="1"/>
</dbReference>
<name>A0ABY8AGK2_9ACTN</name>